<evidence type="ECO:0000256" key="1">
    <source>
        <dbReference type="ARBA" id="ARBA00022553"/>
    </source>
</evidence>
<dbReference type="InterPro" id="IPR036388">
    <property type="entry name" value="WH-like_DNA-bd_sf"/>
</dbReference>
<dbReference type="PROSITE" id="PS51755">
    <property type="entry name" value="OMPR_PHOB"/>
    <property type="match status" value="1"/>
</dbReference>
<evidence type="ECO:0000313" key="10">
    <source>
        <dbReference type="EMBL" id="EHN10820.1"/>
    </source>
</evidence>
<dbReference type="Gene3D" id="1.10.10.10">
    <property type="entry name" value="Winged helix-like DNA-binding domain superfamily/Winged helix DNA-binding domain"/>
    <property type="match status" value="1"/>
</dbReference>
<comment type="caution">
    <text evidence="10">The sequence shown here is derived from an EMBL/GenBank/DDBJ whole genome shotgun (WGS) entry which is preliminary data.</text>
</comment>
<sequence>MAARPAVHRASGCEETVTVTRQVVSGPSRRLDFDAMQENSSVSSVGSSAAAGGALRVALIDTDSGFLHVLGKRFERAGWQQRVLASPVPVEDLVAMRLSALVVDVGVLGAQAWEYLEKVAARMPGLGIIVCTGQSSVAQRVRGLRLGADDWVGKPCHPEELMARIEAVVRRRRRVEPQEDRGPRVSGELEIRGDQFQAFVAGQSAELTKREFELIDLLARAEGRVLEREEIYQRVWGYAMARGDRSVDVFVRKLRQKLDKASPGWRYIHTHFGVGYRFAPEPVEPLPVAEPDRRVRPASAVAEQAGDELAELEPALTERAAS</sequence>
<dbReference type="InterPro" id="IPR039420">
    <property type="entry name" value="WalR-like"/>
</dbReference>
<keyword evidence="11" id="KW-1185">Reference proteome</keyword>
<protein>
    <submittedName>
        <fullName evidence="10">Two-component response regulator SA14-24</fullName>
    </submittedName>
</protein>
<accession>H0E651</accession>
<dbReference type="InterPro" id="IPR011006">
    <property type="entry name" value="CheY-like_superfamily"/>
</dbReference>
<evidence type="ECO:0000259" key="9">
    <source>
        <dbReference type="PROSITE" id="PS51755"/>
    </source>
</evidence>
<dbReference type="GO" id="GO:0032993">
    <property type="term" value="C:protein-DNA complex"/>
    <property type="evidence" value="ECO:0007669"/>
    <property type="project" value="TreeGrafter"/>
</dbReference>
<dbReference type="Gene3D" id="3.40.50.2300">
    <property type="match status" value="1"/>
</dbReference>
<dbReference type="Pfam" id="PF00486">
    <property type="entry name" value="Trans_reg_C"/>
    <property type="match status" value="1"/>
</dbReference>
<dbReference type="SUPFAM" id="SSF52172">
    <property type="entry name" value="CheY-like"/>
    <property type="match status" value="1"/>
</dbReference>
<dbReference type="GO" id="GO:0000976">
    <property type="term" value="F:transcription cis-regulatory region binding"/>
    <property type="evidence" value="ECO:0007669"/>
    <property type="project" value="TreeGrafter"/>
</dbReference>
<evidence type="ECO:0000256" key="4">
    <source>
        <dbReference type="ARBA" id="ARBA00023125"/>
    </source>
</evidence>
<evidence type="ECO:0000256" key="2">
    <source>
        <dbReference type="ARBA" id="ARBA00023012"/>
    </source>
</evidence>
<dbReference type="AlphaFoldDB" id="H0E651"/>
<dbReference type="Pfam" id="PF00072">
    <property type="entry name" value="Response_reg"/>
    <property type="match status" value="1"/>
</dbReference>
<dbReference type="GO" id="GO:0005829">
    <property type="term" value="C:cytosol"/>
    <property type="evidence" value="ECO:0007669"/>
    <property type="project" value="TreeGrafter"/>
</dbReference>
<evidence type="ECO:0000256" key="6">
    <source>
        <dbReference type="PROSITE-ProRule" id="PRU00169"/>
    </source>
</evidence>
<dbReference type="PROSITE" id="PS50110">
    <property type="entry name" value="RESPONSE_REGULATORY"/>
    <property type="match status" value="1"/>
</dbReference>
<keyword evidence="5" id="KW-0804">Transcription</keyword>
<evidence type="ECO:0000256" key="5">
    <source>
        <dbReference type="ARBA" id="ARBA00023163"/>
    </source>
</evidence>
<name>H0E651_9ACTN</name>
<feature type="DNA-binding region" description="OmpR/PhoB-type" evidence="7">
    <location>
        <begin position="180"/>
        <end position="280"/>
    </location>
</feature>
<feature type="domain" description="Response regulatory" evidence="8">
    <location>
        <begin position="56"/>
        <end position="169"/>
    </location>
</feature>
<dbReference type="SMART" id="SM00862">
    <property type="entry name" value="Trans_reg_C"/>
    <property type="match status" value="1"/>
</dbReference>
<keyword evidence="1" id="KW-0597">Phosphoprotein</keyword>
<keyword evidence="4 7" id="KW-0238">DNA-binding</keyword>
<evidence type="ECO:0000256" key="7">
    <source>
        <dbReference type="PROSITE-ProRule" id="PRU01091"/>
    </source>
</evidence>
<dbReference type="Proteomes" id="UP000005143">
    <property type="component" value="Unassembled WGS sequence"/>
</dbReference>
<dbReference type="GO" id="GO:0000156">
    <property type="term" value="F:phosphorelay response regulator activity"/>
    <property type="evidence" value="ECO:0007669"/>
    <property type="project" value="TreeGrafter"/>
</dbReference>
<dbReference type="SUPFAM" id="SSF46894">
    <property type="entry name" value="C-terminal effector domain of the bipartite response regulators"/>
    <property type="match status" value="1"/>
</dbReference>
<dbReference type="EMBL" id="AGUD01000200">
    <property type="protein sequence ID" value="EHN10820.1"/>
    <property type="molecule type" value="Genomic_DNA"/>
</dbReference>
<dbReference type="InterPro" id="IPR016032">
    <property type="entry name" value="Sig_transdc_resp-reg_C-effctor"/>
</dbReference>
<dbReference type="SMART" id="SM00448">
    <property type="entry name" value="REC"/>
    <property type="match status" value="1"/>
</dbReference>
<reference evidence="10 11" key="1">
    <citation type="journal article" date="2013" name="Biodegradation">
        <title>Quantitative proteomic analysis of ibuprofen-degrading Patulibacter sp. strain I11.</title>
        <authorList>
            <person name="Almeida B."/>
            <person name="Kjeldal H."/>
            <person name="Lolas I."/>
            <person name="Knudsen A.D."/>
            <person name="Carvalho G."/>
            <person name="Nielsen K.L."/>
            <person name="Barreto Crespo M.T."/>
            <person name="Stensballe A."/>
            <person name="Nielsen J.L."/>
        </authorList>
    </citation>
    <scope>NUCLEOTIDE SEQUENCE [LARGE SCALE GENOMIC DNA]</scope>
    <source>
        <strain evidence="10 11">I11</strain>
    </source>
</reference>
<keyword evidence="2" id="KW-0902">Two-component regulatory system</keyword>
<dbReference type="PANTHER" id="PTHR48111:SF1">
    <property type="entry name" value="TWO-COMPONENT RESPONSE REGULATOR ORR33"/>
    <property type="match status" value="1"/>
</dbReference>
<dbReference type="InterPro" id="IPR001867">
    <property type="entry name" value="OmpR/PhoB-type_DNA-bd"/>
</dbReference>
<evidence type="ECO:0000313" key="11">
    <source>
        <dbReference type="Proteomes" id="UP000005143"/>
    </source>
</evidence>
<organism evidence="10 11">
    <name type="scientific">Patulibacter medicamentivorans</name>
    <dbReference type="NCBI Taxonomy" id="1097667"/>
    <lineage>
        <taxon>Bacteria</taxon>
        <taxon>Bacillati</taxon>
        <taxon>Actinomycetota</taxon>
        <taxon>Thermoleophilia</taxon>
        <taxon>Solirubrobacterales</taxon>
        <taxon>Patulibacteraceae</taxon>
        <taxon>Patulibacter</taxon>
    </lineage>
</organism>
<dbReference type="CDD" id="cd00383">
    <property type="entry name" value="trans_reg_C"/>
    <property type="match status" value="1"/>
</dbReference>
<dbReference type="InterPro" id="IPR001789">
    <property type="entry name" value="Sig_transdc_resp-reg_receiver"/>
</dbReference>
<proteinExistence type="predicted"/>
<dbReference type="PANTHER" id="PTHR48111">
    <property type="entry name" value="REGULATOR OF RPOS"/>
    <property type="match status" value="1"/>
</dbReference>
<dbReference type="GO" id="GO:0006355">
    <property type="term" value="P:regulation of DNA-templated transcription"/>
    <property type="evidence" value="ECO:0007669"/>
    <property type="project" value="InterPro"/>
</dbReference>
<evidence type="ECO:0000256" key="3">
    <source>
        <dbReference type="ARBA" id="ARBA00023015"/>
    </source>
</evidence>
<feature type="domain" description="OmpR/PhoB-type" evidence="9">
    <location>
        <begin position="180"/>
        <end position="280"/>
    </location>
</feature>
<gene>
    <name evidence="10" type="ORF">PAI11_23010</name>
</gene>
<evidence type="ECO:0000259" key="8">
    <source>
        <dbReference type="PROSITE" id="PS50110"/>
    </source>
</evidence>
<keyword evidence="3" id="KW-0805">Transcription regulation</keyword>
<comment type="caution">
    <text evidence="6">Lacks conserved residue(s) required for the propagation of feature annotation.</text>
</comment>